<evidence type="ECO:0000313" key="4">
    <source>
        <dbReference type="EMBL" id="RIA77882.1"/>
    </source>
</evidence>
<dbReference type="InterPro" id="IPR029063">
    <property type="entry name" value="SAM-dependent_MTases_sf"/>
</dbReference>
<dbReference type="GO" id="GO:0003677">
    <property type="term" value="F:DNA binding"/>
    <property type="evidence" value="ECO:0007669"/>
    <property type="project" value="InterPro"/>
</dbReference>
<dbReference type="AlphaFoldDB" id="A0A397RX90"/>
<dbReference type="RefSeq" id="WP_119015832.1">
    <property type="nucleotide sequence ID" value="NZ_QXEV01000005.1"/>
</dbReference>
<keyword evidence="1 4" id="KW-0489">Methyltransferase</keyword>
<dbReference type="OrthoDB" id="9800801at2"/>
<evidence type="ECO:0000313" key="5">
    <source>
        <dbReference type="Proteomes" id="UP000266506"/>
    </source>
</evidence>
<reference evidence="4 5" key="1">
    <citation type="submission" date="2018-08" db="EMBL/GenBank/DDBJ databases">
        <title>Genomic Encyclopedia of Archaeal and Bacterial Type Strains, Phase II (KMG-II): from individual species to whole genera.</title>
        <authorList>
            <person name="Goeker M."/>
        </authorList>
    </citation>
    <scope>NUCLEOTIDE SEQUENCE [LARGE SCALE GENOMIC DNA]</scope>
    <source>
        <strain evidence="4 5">ATCC 27112</strain>
    </source>
</reference>
<protein>
    <submittedName>
        <fullName evidence="4">Site-specific DNA-methyltransferase (Cytosine-N4-specific)</fullName>
    </submittedName>
</protein>
<dbReference type="InParanoid" id="A0A397RX90"/>
<name>A0A397RX90_9MOLU</name>
<dbReference type="GO" id="GO:0032259">
    <property type="term" value="P:methylation"/>
    <property type="evidence" value="ECO:0007669"/>
    <property type="project" value="UniProtKB-KW"/>
</dbReference>
<dbReference type="Proteomes" id="UP000266506">
    <property type="component" value="Unassembled WGS sequence"/>
</dbReference>
<dbReference type="GO" id="GO:0008170">
    <property type="term" value="F:N-methyltransferase activity"/>
    <property type="evidence" value="ECO:0007669"/>
    <property type="project" value="InterPro"/>
</dbReference>
<dbReference type="Gene3D" id="3.40.50.150">
    <property type="entry name" value="Vaccinia Virus protein VP39"/>
    <property type="match status" value="2"/>
</dbReference>
<evidence type="ECO:0000256" key="2">
    <source>
        <dbReference type="ARBA" id="ARBA00022679"/>
    </source>
</evidence>
<feature type="domain" description="DNA methylase N-4/N-6" evidence="3">
    <location>
        <begin position="41"/>
        <end position="85"/>
    </location>
</feature>
<evidence type="ECO:0000256" key="1">
    <source>
        <dbReference type="ARBA" id="ARBA00022603"/>
    </source>
</evidence>
<dbReference type="EMBL" id="QXEV01000005">
    <property type="protein sequence ID" value="RIA77882.1"/>
    <property type="molecule type" value="Genomic_DNA"/>
</dbReference>
<keyword evidence="2 4" id="KW-0808">Transferase</keyword>
<dbReference type="Pfam" id="PF01555">
    <property type="entry name" value="N6_N4_Mtase"/>
    <property type="match status" value="1"/>
</dbReference>
<evidence type="ECO:0000259" key="3">
    <source>
        <dbReference type="Pfam" id="PF01555"/>
    </source>
</evidence>
<proteinExistence type="predicted"/>
<comment type="caution">
    <text evidence="4">The sequence shown here is derived from an EMBL/GenBank/DDBJ whole genome shotgun (WGS) entry which is preliminary data.</text>
</comment>
<dbReference type="SUPFAM" id="SSF53335">
    <property type="entry name" value="S-adenosyl-L-methionine-dependent methyltransferases"/>
    <property type="match status" value="2"/>
</dbReference>
<gene>
    <name evidence="4" type="ORF">EI71_00665</name>
</gene>
<sequence>MENVFEKYTNEFLTFKDYKNNGLNGIALYPAMMIDEMQKCILEEILKIYEKKENLVLLDPFHGAGTTLLIAKQLGVNSIGFDINPLANLITKAKLYDYDRDELMSDKNKLFDMLDSNIRFHLHSFDKIDKWFRLDIIEKLSKIRFCIMKIENKFNRLIFWTIFSNVVRKFSNSRSSTFKLHMKEKQKIDLMTDNVIFEYKKELEDALTKLSYDACSVSTQLLCGDSLKLLDSIKNESIDIICTSPPYGDNSTTVTYGQFSSLALRWIPREDLDGYAASVDYNYSSIDKLSLGGSKRKPSNNLVYLNEYLELISKSKQQKIINFTEDYIDVFEKLSSKIKKGGYIIFTVGNRKVDNQLFPFVKINDELATMYGFSKVTELKRSILRKRIAKKVSSVDSKAVESMSEEYILIYKKEGENQNA</sequence>
<keyword evidence="5" id="KW-1185">Reference proteome</keyword>
<dbReference type="InterPro" id="IPR002941">
    <property type="entry name" value="DNA_methylase_N4/N6"/>
</dbReference>
<organism evidence="4 5">
    <name type="scientific">Anaeroplasma bactoclasticum</name>
    <dbReference type="NCBI Taxonomy" id="2088"/>
    <lineage>
        <taxon>Bacteria</taxon>
        <taxon>Bacillati</taxon>
        <taxon>Mycoplasmatota</taxon>
        <taxon>Mollicutes</taxon>
        <taxon>Anaeroplasmatales</taxon>
        <taxon>Anaeroplasmataceae</taxon>
        <taxon>Anaeroplasma</taxon>
    </lineage>
</organism>
<accession>A0A397RX90</accession>